<feature type="coiled-coil region" evidence="1">
    <location>
        <begin position="484"/>
        <end position="575"/>
    </location>
</feature>
<dbReference type="Proteomes" id="UP000247498">
    <property type="component" value="Unassembled WGS sequence"/>
</dbReference>
<feature type="compositionally biased region" description="Pro residues" evidence="2">
    <location>
        <begin position="40"/>
        <end position="60"/>
    </location>
</feature>
<reference evidence="3 4" key="1">
    <citation type="journal article" date="2018" name="Sci. Rep.">
        <title>Raphidocelis subcapitata (=Pseudokirchneriella subcapitata) provides an insight into genome evolution and environmental adaptations in the Sphaeropleales.</title>
        <authorList>
            <person name="Suzuki S."/>
            <person name="Yamaguchi H."/>
            <person name="Nakajima N."/>
            <person name="Kawachi M."/>
        </authorList>
    </citation>
    <scope>NUCLEOTIDE SEQUENCE [LARGE SCALE GENOMIC DNA]</scope>
    <source>
        <strain evidence="3 4">NIES-35</strain>
    </source>
</reference>
<dbReference type="EMBL" id="BDRX01000037">
    <property type="protein sequence ID" value="GBF93071.1"/>
    <property type="molecule type" value="Genomic_DNA"/>
</dbReference>
<keyword evidence="1" id="KW-0175">Coiled coil</keyword>
<evidence type="ECO:0000256" key="2">
    <source>
        <dbReference type="SAM" id="MobiDB-lite"/>
    </source>
</evidence>
<sequence length="780" mass="77415">MGVLGLIVALRPRRRRTEAQDEPTEEDAAAPAAAATFAAAPPPLTAVPPPLTTAPPPPRPVGGGAGVGGAAAPCIEAAPAGLLAAWPIKALPAAARGTLNMAGGVKNLCYLNSLVQACASAPQLVAFLRAADTDGPTPGHAVLRRLQAAVHDLLSGSNRQPPVSLDPLLRALIAFDPDAGFKRGQPDCPVTALGALLAAARAAGADVDGACAARGAGIVACAGRNGACGRSIDCAAGAGWVRTHLRRHGGAPTGVRQCLRAGLELPLMGEGAHLCGSCSCGVDGVVPLRSLGPVLFVELVSDLPNNEIRPEDLDTVTAEGFIPESFDAAPMLPGCGGGAGAAVYSLRGIVCGAPGHFVALCRRGDGWLLANDASVERLPGGGGVAPAMTAVRAMRLRPLICLYDSPADAAARGRGGGGCGGGSCAPAGGAVASSGAGAQISAQITADYIEEQMLQLAMMASALDERESELKRREAGAVAGEEGARAAEERRAAAEAARAAAGAQLEQEQERRCAAEAMAAAAAEAARDEASARAAQEQERRRAAEAMAAAAEAARDEASARADQAQARRVAAEAKVAQAEVCAAAAREAADAYSRDVKAAGQRAAATEAGRAAAAAAAQAEAAALQARVSELEAALLAALASPPPPPADAAAIARTGSGGSGPGAPATPPEPRDGDGRRGFSFLVDRVARGLLKGCSFGVRRRSRNTSGGSGDGPGAAAAAPPPAPAPRPQATSGGRPLAGSVKVKEVLPYAGGKGPAGAARRGRRGGAARPARALLAAV</sequence>
<evidence type="ECO:0000313" key="4">
    <source>
        <dbReference type="Proteomes" id="UP000247498"/>
    </source>
</evidence>
<feature type="region of interest" description="Disordered" evidence="2">
    <location>
        <begin position="643"/>
        <end position="680"/>
    </location>
</feature>
<accession>A0A2V0NZK3</accession>
<dbReference type="STRING" id="307507.A0A2V0NZK3"/>
<dbReference type="AlphaFoldDB" id="A0A2V0NZK3"/>
<dbReference type="Gene3D" id="3.90.70.10">
    <property type="entry name" value="Cysteine proteinases"/>
    <property type="match status" value="1"/>
</dbReference>
<protein>
    <recommendedName>
        <fullName evidence="5">USP domain-containing protein</fullName>
    </recommendedName>
</protein>
<feature type="region of interest" description="Disordered" evidence="2">
    <location>
        <begin position="701"/>
        <end position="775"/>
    </location>
</feature>
<organism evidence="3 4">
    <name type="scientific">Raphidocelis subcapitata</name>
    <dbReference type="NCBI Taxonomy" id="307507"/>
    <lineage>
        <taxon>Eukaryota</taxon>
        <taxon>Viridiplantae</taxon>
        <taxon>Chlorophyta</taxon>
        <taxon>core chlorophytes</taxon>
        <taxon>Chlorophyceae</taxon>
        <taxon>CS clade</taxon>
        <taxon>Sphaeropleales</taxon>
        <taxon>Selenastraceae</taxon>
        <taxon>Raphidocelis</taxon>
    </lineage>
</organism>
<proteinExistence type="predicted"/>
<evidence type="ECO:0008006" key="5">
    <source>
        <dbReference type="Google" id="ProtNLM"/>
    </source>
</evidence>
<keyword evidence="4" id="KW-1185">Reference proteome</keyword>
<evidence type="ECO:0000313" key="3">
    <source>
        <dbReference type="EMBL" id="GBF93071.1"/>
    </source>
</evidence>
<feature type="region of interest" description="Disordered" evidence="2">
    <location>
        <begin position="39"/>
        <end position="63"/>
    </location>
</feature>
<name>A0A2V0NZK3_9CHLO</name>
<dbReference type="InParanoid" id="A0A2V0NZK3"/>
<evidence type="ECO:0000256" key="1">
    <source>
        <dbReference type="SAM" id="Coils"/>
    </source>
</evidence>
<comment type="caution">
    <text evidence="3">The sequence shown here is derived from an EMBL/GenBank/DDBJ whole genome shotgun (WGS) entry which is preliminary data.</text>
</comment>
<gene>
    <name evidence="3" type="ORF">Rsub_05682</name>
</gene>